<feature type="region of interest" description="Disordered" evidence="2">
    <location>
        <begin position="246"/>
        <end position="292"/>
    </location>
</feature>
<dbReference type="Proteomes" id="UP000054516">
    <property type="component" value="Unassembled WGS sequence"/>
</dbReference>
<proteinExistence type="predicted"/>
<evidence type="ECO:0000256" key="3">
    <source>
        <dbReference type="SAM" id="SignalP"/>
    </source>
</evidence>
<dbReference type="EMBL" id="DF977501">
    <property type="protein sequence ID" value="GAP91118.1"/>
    <property type="molecule type" value="Genomic_DNA"/>
</dbReference>
<dbReference type="InterPro" id="IPR051589">
    <property type="entry name" value="Sialate-O-sulfotransferase"/>
</dbReference>
<dbReference type="PANTHER" id="PTHR45964:SF5">
    <property type="entry name" value="WSCD FAMILY MEMBER CG9164"/>
    <property type="match status" value="1"/>
</dbReference>
<evidence type="ECO:0000259" key="4">
    <source>
        <dbReference type="PROSITE" id="PS51212"/>
    </source>
</evidence>
<gene>
    <name evidence="5" type="ORF">SAMD00023353_5600140</name>
</gene>
<keyword evidence="6" id="KW-1185">Reference proteome</keyword>
<dbReference type="AlphaFoldDB" id="A0A1W2TRJ1"/>
<evidence type="ECO:0000313" key="6">
    <source>
        <dbReference type="Proteomes" id="UP000054516"/>
    </source>
</evidence>
<sequence>MVAIKSVGAIAALSLVNTAQAWYNDLPSCLSPFDPFVYTGCYDNGQPGQMEALSLRSDLDQNNMTVETCVAHCKGNEYRLAGLSYYGVCYCGQTVSTALLPEDMCSFPCSGNSSQTCGGDTQINIWMDPTFPPIEDQQDTTEYAPVGCWTDDASQGKALFYRQDNLDSATMTTDKCLQSCLNGGFPFAGTEYGGECYCGVVVGNGTALATDQSTCNMACNGNPDEICGGPARLSLYVAKDLQSLEPCGTPPDTSSTTTKPPVSTTTTTPPVSTTNPPTTTTKPPTTTTTTTSAPVCTTTTVTPSTCEYKVGKWCSNPLPDWNDKKSCLTSWSQCVLQSASCFLKAGFPDALHCFEYAEWCAKLDVYCLTKCVGQSCDGKATFVGKYPPKGGNPPTTSTSTYPCPTTVTTKTTTKSTATTTTTTKGGYPTSSCPVPTPTSICKQPTNKYYGYGPGKPVGGIELPIVTCNNMQGDWRAGNVFKLYSDKDSSKCPSYPRPKCPGACADACKAQLTQCEDVYAEGCRTGRFSQGWKDADAACQAQYKDCLAVNKYVKGDGHCMTWDDGCRA</sequence>
<dbReference type="PANTHER" id="PTHR45964">
    <property type="entry name" value="WSCD FAMILY MEMBER CG9164"/>
    <property type="match status" value="1"/>
</dbReference>
<keyword evidence="3" id="KW-0732">Signal</keyword>
<dbReference type="Pfam" id="PF01822">
    <property type="entry name" value="WSC"/>
    <property type="match status" value="2"/>
</dbReference>
<dbReference type="PROSITE" id="PS51212">
    <property type="entry name" value="WSC"/>
    <property type="match status" value="2"/>
</dbReference>
<feature type="compositionally biased region" description="Low complexity" evidence="2">
    <location>
        <begin position="250"/>
        <end position="292"/>
    </location>
</feature>
<protein>
    <submittedName>
        <fullName evidence="5">Putative WSC-domain-containing protein</fullName>
    </submittedName>
</protein>
<dbReference type="STRING" id="77044.A0A1W2TRJ1"/>
<evidence type="ECO:0000256" key="2">
    <source>
        <dbReference type="SAM" id="MobiDB-lite"/>
    </source>
</evidence>
<dbReference type="SMART" id="SM00321">
    <property type="entry name" value="WSC"/>
    <property type="match status" value="2"/>
</dbReference>
<accession>A0A1W2TRJ1</accession>
<feature type="domain" description="WSC" evidence="4">
    <location>
        <begin position="35"/>
        <end position="129"/>
    </location>
</feature>
<evidence type="ECO:0000256" key="1">
    <source>
        <dbReference type="ARBA" id="ARBA00022737"/>
    </source>
</evidence>
<evidence type="ECO:0000313" key="5">
    <source>
        <dbReference type="EMBL" id="GAP91118.1"/>
    </source>
</evidence>
<dbReference type="OMA" id="VAECKGN"/>
<feature type="domain" description="WSC" evidence="4">
    <location>
        <begin position="142"/>
        <end position="239"/>
    </location>
</feature>
<reference evidence="5" key="1">
    <citation type="submission" date="2016-03" db="EMBL/GenBank/DDBJ databases">
        <title>Draft genome sequence of Rosellinia necatrix.</title>
        <authorList>
            <person name="Kanematsu S."/>
        </authorList>
    </citation>
    <scope>NUCLEOTIDE SEQUENCE [LARGE SCALE GENOMIC DNA]</scope>
    <source>
        <strain evidence="5">W97</strain>
    </source>
</reference>
<feature type="chain" id="PRO_5010719919" evidence="3">
    <location>
        <begin position="22"/>
        <end position="567"/>
    </location>
</feature>
<dbReference type="OrthoDB" id="2019572at2759"/>
<name>A0A1W2TRJ1_ROSNE</name>
<dbReference type="InterPro" id="IPR002889">
    <property type="entry name" value="WSC_carb-bd"/>
</dbReference>
<organism evidence="5">
    <name type="scientific">Rosellinia necatrix</name>
    <name type="common">White root-rot fungus</name>
    <dbReference type="NCBI Taxonomy" id="77044"/>
    <lineage>
        <taxon>Eukaryota</taxon>
        <taxon>Fungi</taxon>
        <taxon>Dikarya</taxon>
        <taxon>Ascomycota</taxon>
        <taxon>Pezizomycotina</taxon>
        <taxon>Sordariomycetes</taxon>
        <taxon>Xylariomycetidae</taxon>
        <taxon>Xylariales</taxon>
        <taxon>Xylariaceae</taxon>
        <taxon>Rosellinia</taxon>
    </lineage>
</organism>
<feature type="signal peptide" evidence="3">
    <location>
        <begin position="1"/>
        <end position="21"/>
    </location>
</feature>
<keyword evidence="1" id="KW-0677">Repeat</keyword>